<evidence type="ECO:0000256" key="6">
    <source>
        <dbReference type="ARBA" id="ARBA00023180"/>
    </source>
</evidence>
<dbReference type="FunFam" id="2.10.25.10:FF:000123">
    <property type="entry name" value="Crumbs homolog 1 (Drosophila)"/>
    <property type="match status" value="1"/>
</dbReference>
<dbReference type="SUPFAM" id="SSF57302">
    <property type="entry name" value="Snake toxin-like"/>
    <property type="match status" value="2"/>
</dbReference>
<organism evidence="10 11">
    <name type="scientific">Dreissena polymorpha</name>
    <name type="common">Zebra mussel</name>
    <name type="synonym">Mytilus polymorpha</name>
    <dbReference type="NCBI Taxonomy" id="45954"/>
    <lineage>
        <taxon>Eukaryota</taxon>
        <taxon>Metazoa</taxon>
        <taxon>Spiralia</taxon>
        <taxon>Lophotrochozoa</taxon>
        <taxon>Mollusca</taxon>
        <taxon>Bivalvia</taxon>
        <taxon>Autobranchia</taxon>
        <taxon>Heteroconchia</taxon>
        <taxon>Euheterodonta</taxon>
        <taxon>Imparidentia</taxon>
        <taxon>Neoheterodontei</taxon>
        <taxon>Myida</taxon>
        <taxon>Dreissenoidea</taxon>
        <taxon>Dreissenidae</taxon>
        <taxon>Dreissena</taxon>
    </lineage>
</organism>
<dbReference type="SUPFAM" id="SSF57184">
    <property type="entry name" value="Growth factor receptor domain"/>
    <property type="match status" value="1"/>
</dbReference>
<feature type="disulfide bond" evidence="7">
    <location>
        <begin position="287"/>
        <end position="296"/>
    </location>
</feature>
<dbReference type="InterPro" id="IPR000152">
    <property type="entry name" value="EGF-type_Asp/Asn_hydroxyl_site"/>
</dbReference>
<keyword evidence="4" id="KW-0677">Repeat</keyword>
<dbReference type="Pfam" id="PF00008">
    <property type="entry name" value="EGF"/>
    <property type="match status" value="4"/>
</dbReference>
<feature type="domain" description="EGF-like" evidence="9">
    <location>
        <begin position="185"/>
        <end position="221"/>
    </location>
</feature>
<dbReference type="GO" id="GO:0005509">
    <property type="term" value="F:calcium ion binding"/>
    <property type="evidence" value="ECO:0007669"/>
    <property type="project" value="InterPro"/>
</dbReference>
<evidence type="ECO:0000256" key="2">
    <source>
        <dbReference type="ARBA" id="ARBA00022536"/>
    </source>
</evidence>
<dbReference type="PANTHER" id="PTHR24049:SF22">
    <property type="entry name" value="DROSOPHILA CRUMBS HOMOLOG"/>
    <property type="match status" value="1"/>
</dbReference>
<dbReference type="InterPro" id="IPR009030">
    <property type="entry name" value="Growth_fac_rcpt_cys_sf"/>
</dbReference>
<evidence type="ECO:0000256" key="4">
    <source>
        <dbReference type="ARBA" id="ARBA00022737"/>
    </source>
</evidence>
<dbReference type="InterPro" id="IPR000742">
    <property type="entry name" value="EGF"/>
</dbReference>
<dbReference type="InterPro" id="IPR045860">
    <property type="entry name" value="Snake_toxin-like_sf"/>
</dbReference>
<reference evidence="10" key="1">
    <citation type="journal article" date="2019" name="bioRxiv">
        <title>The Genome of the Zebra Mussel, Dreissena polymorpha: A Resource for Invasive Species Research.</title>
        <authorList>
            <person name="McCartney M.A."/>
            <person name="Auch B."/>
            <person name="Kono T."/>
            <person name="Mallez S."/>
            <person name="Zhang Y."/>
            <person name="Obille A."/>
            <person name="Becker A."/>
            <person name="Abrahante J.E."/>
            <person name="Garbe J."/>
            <person name="Badalamenti J.P."/>
            <person name="Herman A."/>
            <person name="Mangelson H."/>
            <person name="Liachko I."/>
            <person name="Sullivan S."/>
            <person name="Sone E.D."/>
            <person name="Koren S."/>
            <person name="Silverstein K.A.T."/>
            <person name="Beckman K.B."/>
            <person name="Gohl D.M."/>
        </authorList>
    </citation>
    <scope>NUCLEOTIDE SEQUENCE</scope>
    <source>
        <strain evidence="10">Duluth1</strain>
        <tissue evidence="10">Whole animal</tissue>
    </source>
</reference>
<dbReference type="InterPro" id="IPR018097">
    <property type="entry name" value="EGF_Ca-bd_CS"/>
</dbReference>
<name>A0A9D4IMI3_DREPO</name>
<reference evidence="10" key="2">
    <citation type="submission" date="2020-11" db="EMBL/GenBank/DDBJ databases">
        <authorList>
            <person name="McCartney M.A."/>
            <person name="Auch B."/>
            <person name="Kono T."/>
            <person name="Mallez S."/>
            <person name="Becker A."/>
            <person name="Gohl D.M."/>
            <person name="Silverstein K.A.T."/>
            <person name="Koren S."/>
            <person name="Bechman K.B."/>
            <person name="Herman A."/>
            <person name="Abrahante J.E."/>
            <person name="Garbe J."/>
        </authorList>
    </citation>
    <scope>NUCLEOTIDE SEQUENCE</scope>
    <source>
        <strain evidence="10">Duluth1</strain>
        <tissue evidence="10">Whole animal</tissue>
    </source>
</reference>
<proteinExistence type="predicted"/>
<evidence type="ECO:0000256" key="8">
    <source>
        <dbReference type="SAM" id="SignalP"/>
    </source>
</evidence>
<dbReference type="SUPFAM" id="SSF57196">
    <property type="entry name" value="EGF/Laminin"/>
    <property type="match status" value="2"/>
</dbReference>
<dbReference type="PROSITE" id="PS00022">
    <property type="entry name" value="EGF_1"/>
    <property type="match status" value="5"/>
</dbReference>
<dbReference type="GO" id="GO:0005886">
    <property type="term" value="C:plasma membrane"/>
    <property type="evidence" value="ECO:0007669"/>
    <property type="project" value="TreeGrafter"/>
</dbReference>
<evidence type="ECO:0000256" key="3">
    <source>
        <dbReference type="ARBA" id="ARBA00022729"/>
    </source>
</evidence>
<dbReference type="CDD" id="cd00054">
    <property type="entry name" value="EGF_CA"/>
    <property type="match status" value="4"/>
</dbReference>
<protein>
    <recommendedName>
        <fullName evidence="9">EGF-like domain-containing protein</fullName>
    </recommendedName>
</protein>
<dbReference type="Pfam" id="PF12661">
    <property type="entry name" value="hEGF"/>
    <property type="match status" value="1"/>
</dbReference>
<sequence length="398" mass="43413">MMNFRTLCVTFLGHVLLLTAVRGANTICFNCKNLSDPNGCKTFGDCQAGQKCYKETVEAEDGSAVYNWGCASTVLCTLENSIAGRKKRIGVERCFECCDSNFCNFGGCSKDYCSTITCQNGASCTNTELKGVCHCRPGYTGRYCETEITECSSNPCQNGAMCNDYINFFNCSCRPGFTGAMCEININECASSPCQNQATCVDGVNGYTCSCRPGYTGVHCETNMNECQSQPCRNGGTCRDLVDNYTCACIPGITGRNCEIDINDCQNVTCQNGGTCVDYIHAFKCQCLLGFTGMYCETSLGRVCYTCDDIDTVDACRNQTICGQGEQCYMEHELFAKGDFNFNLGCVQTDMCSVLQGQGQGRRYGGQGHERNTKPIQLCYECCDTNGCNHHACVDSRG</sequence>
<dbReference type="SMART" id="SM00179">
    <property type="entry name" value="EGF_CA"/>
    <property type="match status" value="5"/>
</dbReference>
<dbReference type="PRINTS" id="PR00010">
    <property type="entry name" value="EGFBLOOD"/>
</dbReference>
<dbReference type="AlphaFoldDB" id="A0A9D4IMI3"/>
<comment type="caution">
    <text evidence="10">The sequence shown here is derived from an EMBL/GenBank/DDBJ whole genome shotgun (WGS) entry which is preliminary data.</text>
</comment>
<dbReference type="InterPro" id="IPR013032">
    <property type="entry name" value="EGF-like_CS"/>
</dbReference>
<evidence type="ECO:0000313" key="10">
    <source>
        <dbReference type="EMBL" id="KAH3778177.1"/>
    </source>
</evidence>
<feature type="chain" id="PRO_5038386774" description="EGF-like domain-containing protein" evidence="8">
    <location>
        <begin position="24"/>
        <end position="398"/>
    </location>
</feature>
<keyword evidence="2 7" id="KW-0245">EGF-like domain</keyword>
<dbReference type="PANTHER" id="PTHR24049">
    <property type="entry name" value="CRUMBS FAMILY MEMBER"/>
    <property type="match status" value="1"/>
</dbReference>
<evidence type="ECO:0000256" key="5">
    <source>
        <dbReference type="ARBA" id="ARBA00023157"/>
    </source>
</evidence>
<feature type="domain" description="EGF-like" evidence="9">
    <location>
        <begin position="109"/>
        <end position="145"/>
    </location>
</feature>
<keyword evidence="11" id="KW-1185">Reference proteome</keyword>
<dbReference type="FunFam" id="2.10.25.10:FF:000472">
    <property type="entry name" value="Uncharacterized protein, isoform A"/>
    <property type="match status" value="1"/>
</dbReference>
<feature type="disulfide bond" evidence="7">
    <location>
        <begin position="249"/>
        <end position="258"/>
    </location>
</feature>
<dbReference type="PROSITE" id="PS50026">
    <property type="entry name" value="EGF_3"/>
    <property type="match status" value="5"/>
</dbReference>
<comment type="caution">
    <text evidence="7">Lacks conserved residue(s) required for the propagation of feature annotation.</text>
</comment>
<dbReference type="InterPro" id="IPR001881">
    <property type="entry name" value="EGF-like_Ca-bd_dom"/>
</dbReference>
<evidence type="ECO:0000256" key="7">
    <source>
        <dbReference type="PROSITE-ProRule" id="PRU00076"/>
    </source>
</evidence>
<dbReference type="Gene3D" id="2.10.25.10">
    <property type="entry name" value="Laminin"/>
    <property type="match status" value="5"/>
</dbReference>
<feature type="domain" description="EGF-like" evidence="9">
    <location>
        <begin position="261"/>
        <end position="297"/>
    </location>
</feature>
<keyword evidence="3 8" id="KW-0732">Signal</keyword>
<dbReference type="Proteomes" id="UP000828390">
    <property type="component" value="Unassembled WGS sequence"/>
</dbReference>
<evidence type="ECO:0000259" key="9">
    <source>
        <dbReference type="PROSITE" id="PS50026"/>
    </source>
</evidence>
<keyword evidence="1" id="KW-0217">Developmental protein</keyword>
<dbReference type="GO" id="GO:0045197">
    <property type="term" value="P:establishment or maintenance of epithelial cell apical/basal polarity"/>
    <property type="evidence" value="ECO:0007669"/>
    <property type="project" value="TreeGrafter"/>
</dbReference>
<dbReference type="GO" id="GO:0007157">
    <property type="term" value="P:heterophilic cell-cell adhesion via plasma membrane cell adhesion molecules"/>
    <property type="evidence" value="ECO:0007669"/>
    <property type="project" value="TreeGrafter"/>
</dbReference>
<feature type="domain" description="EGF-like" evidence="9">
    <location>
        <begin position="223"/>
        <end position="259"/>
    </location>
</feature>
<accession>A0A9D4IMI3</accession>
<dbReference type="PROSITE" id="PS00010">
    <property type="entry name" value="ASX_HYDROXYL"/>
    <property type="match status" value="4"/>
</dbReference>
<dbReference type="PROSITE" id="PS01187">
    <property type="entry name" value="EGF_CA"/>
    <property type="match status" value="2"/>
</dbReference>
<dbReference type="OrthoDB" id="5953235at2759"/>
<dbReference type="EMBL" id="JAIWYP010000009">
    <property type="protein sequence ID" value="KAH3778177.1"/>
    <property type="molecule type" value="Genomic_DNA"/>
</dbReference>
<dbReference type="PROSITE" id="PS01186">
    <property type="entry name" value="EGF_2"/>
    <property type="match status" value="4"/>
</dbReference>
<dbReference type="GO" id="GO:0032991">
    <property type="term" value="C:protein-containing complex"/>
    <property type="evidence" value="ECO:0007669"/>
    <property type="project" value="TreeGrafter"/>
</dbReference>
<keyword evidence="5 7" id="KW-1015">Disulfide bond</keyword>
<feature type="signal peptide" evidence="8">
    <location>
        <begin position="1"/>
        <end position="23"/>
    </location>
</feature>
<feature type="disulfide bond" evidence="7">
    <location>
        <begin position="173"/>
        <end position="182"/>
    </location>
</feature>
<dbReference type="InterPro" id="IPR051022">
    <property type="entry name" value="Notch_Cell-Fate_Det"/>
</dbReference>
<feature type="domain" description="EGF-like" evidence="9">
    <location>
        <begin position="147"/>
        <end position="183"/>
    </location>
</feature>
<gene>
    <name evidence="10" type="ORF">DPMN_179630</name>
</gene>
<dbReference type="SMART" id="SM00181">
    <property type="entry name" value="EGF"/>
    <property type="match status" value="5"/>
</dbReference>
<feature type="disulfide bond" evidence="7">
    <location>
        <begin position="211"/>
        <end position="220"/>
    </location>
</feature>
<evidence type="ECO:0000313" key="11">
    <source>
        <dbReference type="Proteomes" id="UP000828390"/>
    </source>
</evidence>
<dbReference type="FunFam" id="2.10.25.10:FF:000004">
    <property type="entry name" value="Neurogenic locus notch 1"/>
    <property type="match status" value="1"/>
</dbReference>
<keyword evidence="6" id="KW-0325">Glycoprotein</keyword>
<evidence type="ECO:0000256" key="1">
    <source>
        <dbReference type="ARBA" id="ARBA00022473"/>
    </source>
</evidence>
<feature type="disulfide bond" evidence="7">
    <location>
        <begin position="135"/>
        <end position="144"/>
    </location>
</feature>
<dbReference type="FunFam" id="2.10.25.10:FF:000080">
    <property type="entry name" value="Neurogenic locus notch 1"/>
    <property type="match status" value="1"/>
</dbReference>